<dbReference type="EMBL" id="CAJOBI010001351">
    <property type="protein sequence ID" value="CAF3876727.1"/>
    <property type="molecule type" value="Genomic_DNA"/>
</dbReference>
<dbReference type="Pfam" id="PF01436">
    <property type="entry name" value="NHL"/>
    <property type="match status" value="1"/>
</dbReference>
<dbReference type="InterPro" id="IPR050952">
    <property type="entry name" value="TRIM-NHL_E3_ligases"/>
</dbReference>
<dbReference type="EMBL" id="CAJNRE010007076">
    <property type="protein sequence ID" value="CAF2062294.1"/>
    <property type="molecule type" value="Genomic_DNA"/>
</dbReference>
<dbReference type="InterPro" id="IPR001258">
    <property type="entry name" value="NHL_repeat"/>
</dbReference>
<keyword evidence="1" id="KW-0677">Repeat</keyword>
<evidence type="ECO:0000313" key="5">
    <source>
        <dbReference type="Proteomes" id="UP000663824"/>
    </source>
</evidence>
<evidence type="ECO:0000256" key="1">
    <source>
        <dbReference type="ARBA" id="ARBA00022737"/>
    </source>
</evidence>
<dbReference type="PANTHER" id="PTHR24104:SF25">
    <property type="entry name" value="PROTEIN LIN-41"/>
    <property type="match status" value="1"/>
</dbReference>
<dbReference type="PROSITE" id="PS51125">
    <property type="entry name" value="NHL"/>
    <property type="match status" value="1"/>
</dbReference>
<dbReference type="PANTHER" id="PTHR24104">
    <property type="entry name" value="E3 UBIQUITIN-PROTEIN LIGASE NHLRC1-RELATED"/>
    <property type="match status" value="1"/>
</dbReference>
<dbReference type="CDD" id="cd05819">
    <property type="entry name" value="NHL"/>
    <property type="match status" value="1"/>
</dbReference>
<name>A0A816QKW4_9BILA</name>
<proteinExistence type="predicted"/>
<comment type="caution">
    <text evidence="3">The sequence shown here is derived from an EMBL/GenBank/DDBJ whole genome shotgun (WGS) entry which is preliminary data.</text>
</comment>
<gene>
    <name evidence="3" type="ORF">MBJ925_LOCUS15170</name>
    <name evidence="4" type="ORF">SMN809_LOCUS5392</name>
</gene>
<evidence type="ECO:0008006" key="6">
    <source>
        <dbReference type="Google" id="ProtNLM"/>
    </source>
</evidence>
<organism evidence="3 5">
    <name type="scientific">Rotaria magnacalcarata</name>
    <dbReference type="NCBI Taxonomy" id="392030"/>
    <lineage>
        <taxon>Eukaryota</taxon>
        <taxon>Metazoa</taxon>
        <taxon>Spiralia</taxon>
        <taxon>Gnathifera</taxon>
        <taxon>Rotifera</taxon>
        <taxon>Eurotatoria</taxon>
        <taxon>Bdelloidea</taxon>
        <taxon>Philodinida</taxon>
        <taxon>Philodinidae</taxon>
        <taxon>Rotaria</taxon>
    </lineage>
</organism>
<dbReference type="Gene3D" id="2.40.10.500">
    <property type="match status" value="1"/>
</dbReference>
<dbReference type="SUPFAM" id="SSF63829">
    <property type="entry name" value="Calcium-dependent phosphotriesterase"/>
    <property type="match status" value="1"/>
</dbReference>
<feature type="repeat" description="NHL" evidence="2">
    <location>
        <begin position="310"/>
        <end position="347"/>
    </location>
</feature>
<dbReference type="InterPro" id="IPR011042">
    <property type="entry name" value="6-blade_b-propeller_TolB-like"/>
</dbReference>
<dbReference type="Proteomes" id="UP000676336">
    <property type="component" value="Unassembled WGS sequence"/>
</dbReference>
<dbReference type="Proteomes" id="UP000663824">
    <property type="component" value="Unassembled WGS sequence"/>
</dbReference>
<sequence>MDATNAASRAAQMGKMTPTGNFNMEGSGVKSYSGSYGVGIGVPLNNGGANQSSLGLGASVSQNFGASNGYRYSTKPDFGVDFPPLDATWQKEAKTVVGSDQISEPGGIFIDRHNTLFIADQYNYRILKLEYGSVKTTLVMDGLNYPDDLVIDSEGTMFIAEKESLTRWPKGARSGTVLGRAQWLLSVALDSKEEYLYVTDYMTSYVMKYSAKGGAEQNGTIVIPDTYEPWSVAVDENGAIYVAKFDGNVVKWKKNESGKGKIVVDQLGEPRGISVDSHGTLYIANCGGNSIVRVLAGSKNATIIAAGNGIGDAPNQLYNPDDLAFDSYGNLYVSDYGNSRVQMFKINIKSSSNS</sequence>
<reference evidence="3" key="1">
    <citation type="submission" date="2021-02" db="EMBL/GenBank/DDBJ databases">
        <authorList>
            <person name="Nowell W R."/>
        </authorList>
    </citation>
    <scope>NUCLEOTIDE SEQUENCE</scope>
</reference>
<dbReference type="GO" id="GO:0008270">
    <property type="term" value="F:zinc ion binding"/>
    <property type="evidence" value="ECO:0007669"/>
    <property type="project" value="UniProtKB-KW"/>
</dbReference>
<evidence type="ECO:0000256" key="2">
    <source>
        <dbReference type="PROSITE-ProRule" id="PRU00504"/>
    </source>
</evidence>
<evidence type="ECO:0000313" key="3">
    <source>
        <dbReference type="EMBL" id="CAF2062294.1"/>
    </source>
</evidence>
<protein>
    <recommendedName>
        <fullName evidence="6">SMP-30/Gluconolactonase/LRE-like region domain-containing protein</fullName>
    </recommendedName>
</protein>
<dbReference type="AlphaFoldDB" id="A0A816QKW4"/>
<dbReference type="Gene3D" id="2.120.10.30">
    <property type="entry name" value="TolB, C-terminal domain"/>
    <property type="match status" value="1"/>
</dbReference>
<accession>A0A816QKW4</accession>
<evidence type="ECO:0000313" key="4">
    <source>
        <dbReference type="EMBL" id="CAF3876727.1"/>
    </source>
</evidence>